<dbReference type="FunCoup" id="Q5KMR2">
    <property type="interactions" value="312"/>
</dbReference>
<feature type="compositionally biased region" description="Low complexity" evidence="5">
    <location>
        <begin position="438"/>
        <end position="451"/>
    </location>
</feature>
<dbReference type="GO" id="GO:0000724">
    <property type="term" value="P:double-strand break repair via homologous recombination"/>
    <property type="evidence" value="ECO:0000318"/>
    <property type="project" value="GO_Central"/>
</dbReference>
<dbReference type="InterPro" id="IPR007232">
    <property type="entry name" value="Rad52_Rad59_Rad22"/>
</dbReference>
<dbReference type="InParanoid" id="Q5KMR2"/>
<feature type="compositionally biased region" description="Polar residues" evidence="5">
    <location>
        <begin position="424"/>
        <end position="437"/>
    </location>
</feature>
<feature type="region of interest" description="Disordered" evidence="5">
    <location>
        <begin position="342"/>
        <end position="369"/>
    </location>
</feature>
<protein>
    <submittedName>
        <fullName evidence="6">DNA strand annealing, putative</fullName>
    </submittedName>
</protein>
<dbReference type="KEGG" id="cne:CNB00790"/>
<dbReference type="GO" id="GO:0003697">
    <property type="term" value="F:single-stranded DNA binding"/>
    <property type="evidence" value="ECO:0007669"/>
    <property type="project" value="UniProtKB-ARBA"/>
</dbReference>
<dbReference type="GeneID" id="3256026"/>
<dbReference type="GO" id="GO:0006312">
    <property type="term" value="P:mitotic recombination"/>
    <property type="evidence" value="ECO:0000318"/>
    <property type="project" value="GO_Central"/>
</dbReference>
<keyword evidence="4" id="KW-0234">DNA repair</keyword>
<dbReference type="FunFam" id="3.30.390.80:FF:000001">
    <property type="entry name" value="DNA repair protein RAD52 homolog"/>
    <property type="match status" value="1"/>
</dbReference>
<reference evidence="6 7" key="1">
    <citation type="journal article" date="2005" name="Science">
        <title>The genome of the basidiomycetous yeast and human pathogen Cryptococcus neoformans.</title>
        <authorList>
            <person name="Loftus B.J."/>
            <person name="Fung E."/>
            <person name="Roncaglia P."/>
            <person name="Rowley D."/>
            <person name="Amedeo P."/>
            <person name="Bruno D."/>
            <person name="Vamathevan J."/>
            <person name="Miranda M."/>
            <person name="Anderson I.J."/>
            <person name="Fraser J.A."/>
            <person name="Allen J.E."/>
            <person name="Bosdet I.E."/>
            <person name="Brent M.R."/>
            <person name="Chiu R."/>
            <person name="Doering T.L."/>
            <person name="Donlin M.J."/>
            <person name="D'Souza C.A."/>
            <person name="Fox D.S."/>
            <person name="Grinberg V."/>
            <person name="Fu J."/>
            <person name="Fukushima M."/>
            <person name="Haas B.J."/>
            <person name="Huang J.C."/>
            <person name="Janbon G."/>
            <person name="Jones S.J."/>
            <person name="Koo H.L."/>
            <person name="Krzywinski M.I."/>
            <person name="Kwon-Chung J.K."/>
            <person name="Lengeler K.B."/>
            <person name="Maiti R."/>
            <person name="Marra M.A."/>
            <person name="Marra R.E."/>
            <person name="Mathewson C.A."/>
            <person name="Mitchell T.G."/>
            <person name="Pertea M."/>
            <person name="Riggs F.R."/>
            <person name="Salzberg S.L."/>
            <person name="Schein J.E."/>
            <person name="Shvartsbeyn A."/>
            <person name="Shin H."/>
            <person name="Shumway M."/>
            <person name="Specht C.A."/>
            <person name="Suh B.B."/>
            <person name="Tenney A."/>
            <person name="Utterback T.R."/>
            <person name="Wickes B.L."/>
            <person name="Wortman J.R."/>
            <person name="Wye N.H."/>
            <person name="Kronstad J.W."/>
            <person name="Lodge J.K."/>
            <person name="Heitman J."/>
            <person name="Davis R.W."/>
            <person name="Fraser C.M."/>
            <person name="Hyman R.W."/>
        </authorList>
    </citation>
    <scope>NUCLEOTIDE SEQUENCE [LARGE SCALE GENOMIC DNA]</scope>
    <source>
        <strain evidence="7">JEC21 / ATCC MYA-565</strain>
    </source>
</reference>
<dbReference type="PANTHER" id="PTHR12132">
    <property type="entry name" value="DNA REPAIR AND RECOMBINATION PROTEIN RAD52, RAD59"/>
    <property type="match status" value="1"/>
</dbReference>
<evidence type="ECO:0000256" key="4">
    <source>
        <dbReference type="ARBA" id="ARBA00023204"/>
    </source>
</evidence>
<feature type="compositionally biased region" description="Polar residues" evidence="5">
    <location>
        <begin position="383"/>
        <end position="396"/>
    </location>
</feature>
<dbReference type="InterPro" id="IPR042525">
    <property type="entry name" value="Rad52_Rad59_Rad22_sf"/>
</dbReference>
<dbReference type="PaxDb" id="214684-Q5KMR2"/>
<keyword evidence="7" id="KW-1185">Reference proteome</keyword>
<organism evidence="6 7">
    <name type="scientific">Cryptococcus deneoformans (strain JEC21 / ATCC MYA-565)</name>
    <name type="common">Cryptococcus neoformans var. neoformans serotype D</name>
    <dbReference type="NCBI Taxonomy" id="214684"/>
    <lineage>
        <taxon>Eukaryota</taxon>
        <taxon>Fungi</taxon>
        <taxon>Dikarya</taxon>
        <taxon>Basidiomycota</taxon>
        <taxon>Agaricomycotina</taxon>
        <taxon>Tremellomycetes</taxon>
        <taxon>Tremellales</taxon>
        <taxon>Cryptococcaceae</taxon>
        <taxon>Cryptococcus</taxon>
        <taxon>Cryptococcus neoformans species complex</taxon>
    </lineage>
</organism>
<evidence type="ECO:0000313" key="7">
    <source>
        <dbReference type="Proteomes" id="UP000002149"/>
    </source>
</evidence>
<name>Q5KMR2_CRYD1</name>
<keyword evidence="2" id="KW-0227">DNA damage</keyword>
<keyword evidence="3" id="KW-0233">DNA recombination</keyword>
<feature type="region of interest" description="Disordered" evidence="5">
    <location>
        <begin position="247"/>
        <end position="301"/>
    </location>
</feature>
<feature type="compositionally biased region" description="Polar residues" evidence="5">
    <location>
        <begin position="342"/>
        <end position="355"/>
    </location>
</feature>
<dbReference type="SUPFAM" id="SSF54768">
    <property type="entry name" value="dsRNA-binding domain-like"/>
    <property type="match status" value="1"/>
</dbReference>
<gene>
    <name evidence="6" type="ordered locus">CNB00790</name>
</gene>
<dbReference type="AlphaFoldDB" id="Q5KMR2"/>
<evidence type="ECO:0000313" key="6">
    <source>
        <dbReference type="EMBL" id="AAW41780.1"/>
    </source>
</evidence>
<dbReference type="OrthoDB" id="206565at2759"/>
<dbReference type="GO" id="GO:0045002">
    <property type="term" value="P:double-strand break repair via single-strand annealing"/>
    <property type="evidence" value="ECO:0000318"/>
    <property type="project" value="GO_Central"/>
</dbReference>
<comment type="similarity">
    <text evidence="1">Belongs to the RAD52 family.</text>
</comment>
<dbReference type="eggNOG" id="KOG4141">
    <property type="taxonomic scope" value="Eukaryota"/>
</dbReference>
<dbReference type="RefSeq" id="XP_569087.1">
    <property type="nucleotide sequence ID" value="XM_569087.2"/>
</dbReference>
<accession>Q5KMR2</accession>
<evidence type="ECO:0000256" key="1">
    <source>
        <dbReference type="ARBA" id="ARBA00006638"/>
    </source>
</evidence>
<dbReference type="STRING" id="214684.Q5KMR2"/>
<feature type="region of interest" description="Disordered" evidence="5">
    <location>
        <begin position="383"/>
        <end position="476"/>
    </location>
</feature>
<accession>Q55X70</accession>
<feature type="compositionally biased region" description="Pro residues" evidence="5">
    <location>
        <begin position="283"/>
        <end position="296"/>
    </location>
</feature>
<dbReference type="InterPro" id="IPR041247">
    <property type="entry name" value="Rad52_fam"/>
</dbReference>
<evidence type="ECO:0000256" key="2">
    <source>
        <dbReference type="ARBA" id="ARBA00022763"/>
    </source>
</evidence>
<dbReference type="EMBL" id="AE017342">
    <property type="protein sequence ID" value="AAW41780.1"/>
    <property type="molecule type" value="Genomic_DNA"/>
</dbReference>
<sequence>MSVSTKLLENYLEHQQTNPGLERSFSAPALSNRLTRPIQKPTLQNRSLKMDPNDSSYMGRQNFPVSTPIQGFASQWSEERVHQIQARLARKLGPEYITQRPGPGGTSKLCYIEGWKVVELANDVFGFNGWSTTVVSLTTDFLDVNKDGRVSVNCTAIIRVTLLDGTFHEDVGCGQGDNMKGRGAALDKAQKEAITDGTKRALRSFGNMLGNCLYDKDYTKEVVKMRVPPVRFNRDALERRPEFLPAGVPAMPPAGPSHVSPIPSHLNNAPRPQAPAPVQNNMLPPPNIPPQPPAAPATPLKSVNEMHDDDVTIALDENFDPEFADFYGSDSIFAELDDQSIQAGPNLSNSNNTDPETPKPVPVPEQPAYQNRQRPDLTKAASDNQITTPKPANHQFNPAFKPTINPQGTNHHTEANNGLPKPGHSNTPPVLGNQNNQTGGPSSSAGSTTGSKPVLPKSRPLGGFAFPGKQTPKQSRANAIASAFKQAGRTPQSPRIPSGGVDFVAKRATTKLMVEGARLGLEENCDIDPVADGFQGFSSARGLKRLSEEQRRSMSPTKEASNPGLASSETRTALGELPVEDESSWSSKRPRTSK</sequence>
<dbReference type="VEuPathDB" id="FungiDB:CNB00790"/>
<evidence type="ECO:0000256" key="5">
    <source>
        <dbReference type="SAM" id="MobiDB-lite"/>
    </source>
</evidence>
<feature type="compositionally biased region" description="Polar residues" evidence="5">
    <location>
        <begin position="553"/>
        <end position="571"/>
    </location>
</feature>
<dbReference type="OMA" id="HHTEANN"/>
<proteinExistence type="inferred from homology"/>
<dbReference type="HOGENOM" id="CLU_459277_0_0_1"/>
<evidence type="ECO:0000256" key="3">
    <source>
        <dbReference type="ARBA" id="ARBA00023172"/>
    </source>
</evidence>
<dbReference type="Gene3D" id="3.30.390.80">
    <property type="entry name" value="DNA repair protein Rad52/59/22"/>
    <property type="match status" value="1"/>
</dbReference>
<dbReference type="Proteomes" id="UP000002149">
    <property type="component" value="Chromosome 2"/>
</dbReference>
<dbReference type="GO" id="GO:0005634">
    <property type="term" value="C:nucleus"/>
    <property type="evidence" value="ECO:0000318"/>
    <property type="project" value="GO_Central"/>
</dbReference>
<dbReference type="Pfam" id="PF04098">
    <property type="entry name" value="Rad52_Rad22"/>
    <property type="match status" value="1"/>
</dbReference>
<feature type="region of interest" description="Disordered" evidence="5">
    <location>
        <begin position="546"/>
        <end position="594"/>
    </location>
</feature>
<dbReference type="PANTHER" id="PTHR12132:SF1">
    <property type="entry name" value="DNA REPAIR PROTEIN RAD52 HOMOLOG"/>
    <property type="match status" value="1"/>
</dbReference>